<evidence type="ECO:0000256" key="1">
    <source>
        <dbReference type="SAM" id="Phobius"/>
    </source>
</evidence>
<keyword evidence="1" id="KW-1133">Transmembrane helix</keyword>
<accession>A0A1H6S921</accession>
<sequence length="118" mass="13390">MAGSHVLCRRCNRWMVPRVIYSRSFPGVNGWRIGGGKPISNCCPFCLSEYWDELEEPSPLRGSLFMKLLSIPLTLILFALLFGSVLKLSVWLDSSEVLLAGNILSVYAVYRFGRWFVN</sequence>
<keyword evidence="1" id="KW-0812">Transmembrane</keyword>
<reference evidence="2 3" key="1">
    <citation type="submission" date="2016-10" db="EMBL/GenBank/DDBJ databases">
        <authorList>
            <person name="de Groot N.N."/>
        </authorList>
    </citation>
    <scope>NUCLEOTIDE SEQUENCE [LARGE SCALE GENOMIC DNA]</scope>
    <source>
        <strain evidence="2 3">DSM 373</strain>
    </source>
</reference>
<organism evidence="2 3">
    <name type="scientific">Azotobacter beijerinckii</name>
    <dbReference type="NCBI Taxonomy" id="170623"/>
    <lineage>
        <taxon>Bacteria</taxon>
        <taxon>Pseudomonadati</taxon>
        <taxon>Pseudomonadota</taxon>
        <taxon>Gammaproteobacteria</taxon>
        <taxon>Pseudomonadales</taxon>
        <taxon>Pseudomonadaceae</taxon>
        <taxon>Azotobacter</taxon>
    </lineage>
</organism>
<dbReference type="RefSeq" id="WP_139204175.1">
    <property type="nucleotide sequence ID" value="NZ_FNYQ01000011.1"/>
</dbReference>
<name>A0A1H6S921_9GAMM</name>
<keyword evidence="1" id="KW-0472">Membrane</keyword>
<dbReference type="EMBL" id="FNYQ01000011">
    <property type="protein sequence ID" value="SEI60500.1"/>
    <property type="molecule type" value="Genomic_DNA"/>
</dbReference>
<evidence type="ECO:0000313" key="3">
    <source>
        <dbReference type="Proteomes" id="UP000199250"/>
    </source>
</evidence>
<evidence type="ECO:0000313" key="2">
    <source>
        <dbReference type="EMBL" id="SEI60500.1"/>
    </source>
</evidence>
<protein>
    <submittedName>
        <fullName evidence="2">Uncharacterized protein</fullName>
    </submittedName>
</protein>
<dbReference type="AlphaFoldDB" id="A0A1H6S921"/>
<feature type="transmembrane region" description="Helical" evidence="1">
    <location>
        <begin position="68"/>
        <end position="91"/>
    </location>
</feature>
<dbReference type="Proteomes" id="UP000199250">
    <property type="component" value="Unassembled WGS sequence"/>
</dbReference>
<gene>
    <name evidence="2" type="ORF">SAMN04244572_01026</name>
</gene>
<feature type="transmembrane region" description="Helical" evidence="1">
    <location>
        <begin position="97"/>
        <end position="117"/>
    </location>
</feature>
<dbReference type="OrthoDB" id="7024329at2"/>
<proteinExistence type="predicted"/>